<dbReference type="AlphaFoldDB" id="A0AAD9MFK5"/>
<name>A0AAD9MFK5_9PEZI</name>
<protein>
    <submittedName>
        <fullName evidence="1">Uncharacterized protein</fullName>
    </submittedName>
</protein>
<accession>A0AAD9MFK5</accession>
<sequence length="116" mass="13495">MSENLSFPRSSLRIGRLLSARTFLLELIVAAFRPAWDVWFGCPKKDIQSYYGWKRDPDMSFFQSALLACPWIDLQLILDAKQVWYRKFGRGRHFWHALDWGDGCSDHLPSLARTGS</sequence>
<keyword evidence="2" id="KW-1185">Reference proteome</keyword>
<reference evidence="1" key="1">
    <citation type="journal article" date="2023" name="Mol. Plant Microbe Interact.">
        <title>Elucidating the Obligate Nature and Biological Capacity of an Invasive Fungal Corn Pathogen.</title>
        <authorList>
            <person name="MacCready J.S."/>
            <person name="Roggenkamp E.M."/>
            <person name="Gdanetz K."/>
            <person name="Chilvers M.I."/>
        </authorList>
    </citation>
    <scope>NUCLEOTIDE SEQUENCE</scope>
    <source>
        <strain evidence="1">PM02</strain>
    </source>
</reference>
<dbReference type="EMBL" id="JAQQPM010000009">
    <property type="protein sequence ID" value="KAK2075254.1"/>
    <property type="molecule type" value="Genomic_DNA"/>
</dbReference>
<organism evidence="1 2">
    <name type="scientific">Phyllachora maydis</name>
    <dbReference type="NCBI Taxonomy" id="1825666"/>
    <lineage>
        <taxon>Eukaryota</taxon>
        <taxon>Fungi</taxon>
        <taxon>Dikarya</taxon>
        <taxon>Ascomycota</taxon>
        <taxon>Pezizomycotina</taxon>
        <taxon>Sordariomycetes</taxon>
        <taxon>Sordariomycetidae</taxon>
        <taxon>Phyllachorales</taxon>
        <taxon>Phyllachoraceae</taxon>
        <taxon>Phyllachora</taxon>
    </lineage>
</organism>
<evidence type="ECO:0000313" key="2">
    <source>
        <dbReference type="Proteomes" id="UP001217918"/>
    </source>
</evidence>
<proteinExistence type="predicted"/>
<dbReference type="Proteomes" id="UP001217918">
    <property type="component" value="Unassembled WGS sequence"/>
</dbReference>
<evidence type="ECO:0000313" key="1">
    <source>
        <dbReference type="EMBL" id="KAK2075254.1"/>
    </source>
</evidence>
<comment type="caution">
    <text evidence="1">The sequence shown here is derived from an EMBL/GenBank/DDBJ whole genome shotgun (WGS) entry which is preliminary data.</text>
</comment>
<gene>
    <name evidence="1" type="ORF">P8C59_009397</name>
</gene>